<sequence length="360" mass="39874">MTNLRTALYDAHVDLGAKMVPFGGWEMPVQYTSIKEEHYAVRNHVGLFDVSHMGEAFVEGEGALETLQTVMTNDVSKLTPGKAQYSLMCTEQGGTVDDLLVYCFDNERYLVIPNAANRNKDIEWIKAHQKPNTTITDVSDDYALLALQGPKSEEVLQSLVSEPLNELGFFQFLAESKLLGTSAIISRSGYTGEDGFEIYCKSEDAKTIWDALLKQEVTPCGLGARDTLRLEARLPLYGQELSDSISPLEAKLGFAVKTKKTQPFIGQKALQEEKEQGVKRQLVGIEMIGKGIPRTDYPVYNEREEVIGHVTSGTQSPTLGTNVGLALLDEAYAAIDTTVRVGIRKRIVEAKVIQTPFYKR</sequence>
<evidence type="ECO:0000313" key="10">
    <source>
        <dbReference type="EMBL" id="MBM7633678.1"/>
    </source>
</evidence>
<dbReference type="InterPro" id="IPR013977">
    <property type="entry name" value="GcvT_C"/>
</dbReference>
<dbReference type="InterPro" id="IPR028896">
    <property type="entry name" value="GcvT/YgfZ/DmdA"/>
</dbReference>
<name>A0ABS2PE33_9BACL</name>
<dbReference type="PIRSF" id="PIRSF006487">
    <property type="entry name" value="GcvT"/>
    <property type="match status" value="1"/>
</dbReference>
<dbReference type="HAMAP" id="MF_00259">
    <property type="entry name" value="GcvT"/>
    <property type="match status" value="1"/>
</dbReference>
<keyword evidence="11" id="KW-1185">Reference proteome</keyword>
<evidence type="ECO:0000256" key="2">
    <source>
        <dbReference type="ARBA" id="ARBA00012616"/>
    </source>
</evidence>
<dbReference type="SUPFAM" id="SSF103025">
    <property type="entry name" value="Folate-binding domain"/>
    <property type="match status" value="1"/>
</dbReference>
<dbReference type="InterPro" id="IPR029043">
    <property type="entry name" value="GcvT/YgfZ_C"/>
</dbReference>
<evidence type="ECO:0000313" key="11">
    <source>
        <dbReference type="Proteomes" id="UP000741863"/>
    </source>
</evidence>
<dbReference type="Gene3D" id="3.30.70.1400">
    <property type="entry name" value="Aminomethyltransferase beta-barrel domains"/>
    <property type="match status" value="1"/>
</dbReference>
<dbReference type="Pfam" id="PF01571">
    <property type="entry name" value="GCV_T"/>
    <property type="match status" value="1"/>
</dbReference>
<dbReference type="PANTHER" id="PTHR43757:SF2">
    <property type="entry name" value="AMINOMETHYLTRANSFERASE, MITOCHONDRIAL"/>
    <property type="match status" value="1"/>
</dbReference>
<evidence type="ECO:0000259" key="9">
    <source>
        <dbReference type="Pfam" id="PF08669"/>
    </source>
</evidence>
<dbReference type="Proteomes" id="UP000741863">
    <property type="component" value="Unassembled WGS sequence"/>
</dbReference>
<keyword evidence="4 7" id="KW-0808">Transferase</keyword>
<reference evidence="10 11" key="1">
    <citation type="submission" date="2021-01" db="EMBL/GenBank/DDBJ databases">
        <title>Genomic Encyclopedia of Type Strains, Phase IV (KMG-IV): sequencing the most valuable type-strain genomes for metagenomic binning, comparative biology and taxonomic classification.</title>
        <authorList>
            <person name="Goeker M."/>
        </authorList>
    </citation>
    <scope>NUCLEOTIDE SEQUENCE [LARGE SCALE GENOMIC DNA]</scope>
    <source>
        <strain evidence="10 11">DSM 25540</strain>
    </source>
</reference>
<dbReference type="Pfam" id="PF08669">
    <property type="entry name" value="GCV_T_C"/>
    <property type="match status" value="1"/>
</dbReference>
<evidence type="ECO:0000259" key="8">
    <source>
        <dbReference type="Pfam" id="PF01571"/>
    </source>
</evidence>
<evidence type="ECO:0000256" key="1">
    <source>
        <dbReference type="ARBA" id="ARBA00008609"/>
    </source>
</evidence>
<evidence type="ECO:0000256" key="5">
    <source>
        <dbReference type="ARBA" id="ARBA00031395"/>
    </source>
</evidence>
<dbReference type="NCBIfam" id="TIGR00528">
    <property type="entry name" value="gcvT"/>
    <property type="match status" value="1"/>
</dbReference>
<dbReference type="NCBIfam" id="NF001567">
    <property type="entry name" value="PRK00389.1"/>
    <property type="match status" value="1"/>
</dbReference>
<dbReference type="InterPro" id="IPR022903">
    <property type="entry name" value="GcvT_bac"/>
</dbReference>
<dbReference type="EC" id="2.1.2.10" evidence="2 7"/>
<dbReference type="EMBL" id="JAFBEC010000008">
    <property type="protein sequence ID" value="MBM7633678.1"/>
    <property type="molecule type" value="Genomic_DNA"/>
</dbReference>
<dbReference type="Gene3D" id="4.10.1250.10">
    <property type="entry name" value="Aminomethyltransferase fragment"/>
    <property type="match status" value="1"/>
</dbReference>
<dbReference type="InterPro" id="IPR027266">
    <property type="entry name" value="TrmE/GcvT-like"/>
</dbReference>
<protein>
    <recommendedName>
        <fullName evidence="2 7">Aminomethyltransferase</fullName>
        <ecNumber evidence="2 7">2.1.2.10</ecNumber>
    </recommendedName>
    <alternativeName>
        <fullName evidence="5 7">Glycine cleavage system T protein</fullName>
    </alternativeName>
</protein>
<dbReference type="SUPFAM" id="SSF101790">
    <property type="entry name" value="Aminomethyltransferase beta-barrel domain"/>
    <property type="match status" value="1"/>
</dbReference>
<dbReference type="PANTHER" id="PTHR43757">
    <property type="entry name" value="AMINOMETHYLTRANSFERASE"/>
    <property type="match status" value="1"/>
</dbReference>
<comment type="similarity">
    <text evidence="1 7">Belongs to the GcvT family.</text>
</comment>
<organism evidence="10 11">
    <name type="scientific">Geomicrobium sediminis</name>
    <dbReference type="NCBI Taxonomy" id="1347788"/>
    <lineage>
        <taxon>Bacteria</taxon>
        <taxon>Bacillati</taxon>
        <taxon>Bacillota</taxon>
        <taxon>Bacilli</taxon>
        <taxon>Bacillales</taxon>
        <taxon>Geomicrobium</taxon>
    </lineage>
</organism>
<comment type="subunit">
    <text evidence="7">The glycine cleavage system is composed of four proteins: P, T, L and H.</text>
</comment>
<dbReference type="InterPro" id="IPR006222">
    <property type="entry name" value="GCVT_N"/>
</dbReference>
<evidence type="ECO:0000256" key="6">
    <source>
        <dbReference type="ARBA" id="ARBA00047665"/>
    </source>
</evidence>
<evidence type="ECO:0000256" key="3">
    <source>
        <dbReference type="ARBA" id="ARBA00022576"/>
    </source>
</evidence>
<feature type="domain" description="GCVT N-terminal" evidence="8">
    <location>
        <begin position="8"/>
        <end position="260"/>
    </location>
</feature>
<dbReference type="InterPro" id="IPR006223">
    <property type="entry name" value="GcvT"/>
</dbReference>
<comment type="function">
    <text evidence="7">The glycine cleavage system catalyzes the degradation of glycine.</text>
</comment>
<accession>A0ABS2PE33</accession>
<gene>
    <name evidence="7" type="primary">gcvT</name>
    <name evidence="10" type="ORF">JOD17_002774</name>
</gene>
<proteinExistence type="inferred from homology"/>
<dbReference type="Gene3D" id="2.40.30.110">
    <property type="entry name" value="Aminomethyltransferase beta-barrel domains"/>
    <property type="match status" value="1"/>
</dbReference>
<evidence type="ECO:0000256" key="7">
    <source>
        <dbReference type="HAMAP-Rule" id="MF_00259"/>
    </source>
</evidence>
<comment type="caution">
    <text evidence="10">The sequence shown here is derived from an EMBL/GenBank/DDBJ whole genome shotgun (WGS) entry which is preliminary data.</text>
</comment>
<dbReference type="Gene3D" id="3.30.1360.120">
    <property type="entry name" value="Probable tRNA modification gtpase trme, domain 1"/>
    <property type="match status" value="1"/>
</dbReference>
<evidence type="ECO:0000256" key="4">
    <source>
        <dbReference type="ARBA" id="ARBA00022679"/>
    </source>
</evidence>
<keyword evidence="3 7" id="KW-0032">Aminotransferase</keyword>
<comment type="catalytic activity">
    <reaction evidence="6 7">
        <text>N(6)-[(R)-S(8)-aminomethyldihydrolipoyl]-L-lysyl-[protein] + (6S)-5,6,7,8-tetrahydrofolate = N(6)-[(R)-dihydrolipoyl]-L-lysyl-[protein] + (6R)-5,10-methylene-5,6,7,8-tetrahydrofolate + NH4(+)</text>
        <dbReference type="Rhea" id="RHEA:16945"/>
        <dbReference type="Rhea" id="RHEA-COMP:10475"/>
        <dbReference type="Rhea" id="RHEA-COMP:10492"/>
        <dbReference type="ChEBI" id="CHEBI:15636"/>
        <dbReference type="ChEBI" id="CHEBI:28938"/>
        <dbReference type="ChEBI" id="CHEBI:57453"/>
        <dbReference type="ChEBI" id="CHEBI:83100"/>
        <dbReference type="ChEBI" id="CHEBI:83143"/>
        <dbReference type="EC" id="2.1.2.10"/>
    </reaction>
</comment>
<feature type="domain" description="Aminomethyltransferase C-terminal" evidence="9">
    <location>
        <begin position="280"/>
        <end position="359"/>
    </location>
</feature>
<dbReference type="GO" id="GO:0004047">
    <property type="term" value="F:aminomethyltransferase activity"/>
    <property type="evidence" value="ECO:0007669"/>
    <property type="project" value="UniProtKB-EC"/>
</dbReference>